<comment type="caution">
    <text evidence="1">The sequence shown here is derived from an EMBL/GenBank/DDBJ whole genome shotgun (WGS) entry which is preliminary data.</text>
</comment>
<sequence length="228" mass="25859">MRWAALTIAAQMHVKTIAMVPVGDVLVATFTSDDERYTVEKLSSGDGGPDMWIQIMEFTARDMKLVKVSNIGPKLIAFWTQPGQSSLKIECFDIACRKSFLLPDQFNSITNFVTFKYNNEVFILQDDGALWRMSSLPDHPFLLFKLELRLWNFHRPLVGAMLVRGSLMVFVDSDGSSGNIESQEEKMVSLEKVFREVSFIKTSPALTGFIHSALYRSVIQFSMDRLTL</sequence>
<protein>
    <submittedName>
        <fullName evidence="1">Uncharacterized protein</fullName>
    </submittedName>
</protein>
<reference evidence="1" key="1">
    <citation type="journal article" date="2023" name="G3 (Bethesda)">
        <title>A reference genome for the long-term kleptoplast-retaining sea slug Elysia crispata morphotype clarki.</title>
        <authorList>
            <person name="Eastman K.E."/>
            <person name="Pendleton A.L."/>
            <person name="Shaikh M.A."/>
            <person name="Suttiyut T."/>
            <person name="Ogas R."/>
            <person name="Tomko P."/>
            <person name="Gavelis G."/>
            <person name="Widhalm J.R."/>
            <person name="Wisecaver J.H."/>
        </authorList>
    </citation>
    <scope>NUCLEOTIDE SEQUENCE</scope>
    <source>
        <strain evidence="1">ECLA1</strain>
    </source>
</reference>
<evidence type="ECO:0000313" key="1">
    <source>
        <dbReference type="EMBL" id="KAK3768973.1"/>
    </source>
</evidence>
<dbReference type="EMBL" id="JAWDGP010003988">
    <property type="protein sequence ID" value="KAK3768973.1"/>
    <property type="molecule type" value="Genomic_DNA"/>
</dbReference>
<gene>
    <name evidence="1" type="ORF">RRG08_054823</name>
</gene>
<name>A0AAE1DGU3_9GAST</name>
<keyword evidence="2" id="KW-1185">Reference proteome</keyword>
<evidence type="ECO:0000313" key="2">
    <source>
        <dbReference type="Proteomes" id="UP001283361"/>
    </source>
</evidence>
<organism evidence="1 2">
    <name type="scientific">Elysia crispata</name>
    <name type="common">lettuce slug</name>
    <dbReference type="NCBI Taxonomy" id="231223"/>
    <lineage>
        <taxon>Eukaryota</taxon>
        <taxon>Metazoa</taxon>
        <taxon>Spiralia</taxon>
        <taxon>Lophotrochozoa</taxon>
        <taxon>Mollusca</taxon>
        <taxon>Gastropoda</taxon>
        <taxon>Heterobranchia</taxon>
        <taxon>Euthyneura</taxon>
        <taxon>Panpulmonata</taxon>
        <taxon>Sacoglossa</taxon>
        <taxon>Placobranchoidea</taxon>
        <taxon>Plakobranchidae</taxon>
        <taxon>Elysia</taxon>
    </lineage>
</organism>
<accession>A0AAE1DGU3</accession>
<dbReference type="AlphaFoldDB" id="A0AAE1DGU3"/>
<dbReference type="Proteomes" id="UP001283361">
    <property type="component" value="Unassembled WGS sequence"/>
</dbReference>
<proteinExistence type="predicted"/>